<comment type="caution">
    <text evidence="1">The sequence shown here is derived from an EMBL/GenBank/DDBJ whole genome shotgun (WGS) entry which is preliminary data.</text>
</comment>
<evidence type="ECO:0000313" key="2">
    <source>
        <dbReference type="Proteomes" id="UP000789759"/>
    </source>
</evidence>
<evidence type="ECO:0000313" key="1">
    <source>
        <dbReference type="EMBL" id="CAG8467949.1"/>
    </source>
</evidence>
<gene>
    <name evidence="1" type="ORF">CPELLU_LOCUS933</name>
</gene>
<dbReference type="AlphaFoldDB" id="A0A9N8VVH3"/>
<accession>A0A9N8VVH3</accession>
<dbReference type="Proteomes" id="UP000789759">
    <property type="component" value="Unassembled WGS sequence"/>
</dbReference>
<protein>
    <submittedName>
        <fullName evidence="1">17333_t:CDS:1</fullName>
    </submittedName>
</protein>
<organism evidence="1 2">
    <name type="scientific">Cetraspora pellucida</name>
    <dbReference type="NCBI Taxonomy" id="1433469"/>
    <lineage>
        <taxon>Eukaryota</taxon>
        <taxon>Fungi</taxon>
        <taxon>Fungi incertae sedis</taxon>
        <taxon>Mucoromycota</taxon>
        <taxon>Glomeromycotina</taxon>
        <taxon>Glomeromycetes</taxon>
        <taxon>Diversisporales</taxon>
        <taxon>Gigasporaceae</taxon>
        <taxon>Cetraspora</taxon>
    </lineage>
</organism>
<name>A0A9N8VVH3_9GLOM</name>
<sequence>NNDVNLDESESNDIDFNKDLPQSLTLSQTSIQPLVNENSP</sequence>
<proteinExistence type="predicted"/>
<keyword evidence="2" id="KW-1185">Reference proteome</keyword>
<feature type="non-terminal residue" evidence="1">
    <location>
        <position position="1"/>
    </location>
</feature>
<dbReference type="EMBL" id="CAJVQA010000312">
    <property type="protein sequence ID" value="CAG8467949.1"/>
    <property type="molecule type" value="Genomic_DNA"/>
</dbReference>
<reference evidence="1" key="1">
    <citation type="submission" date="2021-06" db="EMBL/GenBank/DDBJ databases">
        <authorList>
            <person name="Kallberg Y."/>
            <person name="Tangrot J."/>
            <person name="Rosling A."/>
        </authorList>
    </citation>
    <scope>NUCLEOTIDE SEQUENCE</scope>
    <source>
        <strain evidence="1">FL966</strain>
    </source>
</reference>